<comment type="caution">
    <text evidence="1">The sequence shown here is derived from an EMBL/GenBank/DDBJ whole genome shotgun (WGS) entry which is preliminary data.</text>
</comment>
<evidence type="ECO:0000313" key="2">
    <source>
        <dbReference type="Proteomes" id="UP001632038"/>
    </source>
</evidence>
<dbReference type="Proteomes" id="UP001632038">
    <property type="component" value="Unassembled WGS sequence"/>
</dbReference>
<evidence type="ECO:0008006" key="3">
    <source>
        <dbReference type="Google" id="ProtNLM"/>
    </source>
</evidence>
<keyword evidence="2" id="KW-1185">Reference proteome</keyword>
<dbReference type="EMBL" id="JAVIJP010000018">
    <property type="protein sequence ID" value="KAL3639561.1"/>
    <property type="molecule type" value="Genomic_DNA"/>
</dbReference>
<evidence type="ECO:0000313" key="1">
    <source>
        <dbReference type="EMBL" id="KAL3639561.1"/>
    </source>
</evidence>
<accession>A0ABD3DB56</accession>
<organism evidence="1 2">
    <name type="scientific">Castilleja foliolosa</name>
    <dbReference type="NCBI Taxonomy" id="1961234"/>
    <lineage>
        <taxon>Eukaryota</taxon>
        <taxon>Viridiplantae</taxon>
        <taxon>Streptophyta</taxon>
        <taxon>Embryophyta</taxon>
        <taxon>Tracheophyta</taxon>
        <taxon>Spermatophyta</taxon>
        <taxon>Magnoliopsida</taxon>
        <taxon>eudicotyledons</taxon>
        <taxon>Gunneridae</taxon>
        <taxon>Pentapetalae</taxon>
        <taxon>asterids</taxon>
        <taxon>lamiids</taxon>
        <taxon>Lamiales</taxon>
        <taxon>Orobanchaceae</taxon>
        <taxon>Pedicularideae</taxon>
        <taxon>Castillejinae</taxon>
        <taxon>Castilleja</taxon>
    </lineage>
</organism>
<name>A0ABD3DB56_9LAMI</name>
<reference evidence="2" key="1">
    <citation type="journal article" date="2024" name="IScience">
        <title>Strigolactones Initiate the Formation of Haustorium-like Structures in Castilleja.</title>
        <authorList>
            <person name="Buerger M."/>
            <person name="Peterson D."/>
            <person name="Chory J."/>
        </authorList>
    </citation>
    <scope>NUCLEOTIDE SEQUENCE [LARGE SCALE GENOMIC DNA]</scope>
</reference>
<sequence length="486" mass="54763">MKNNSYDSNDPLKENSFRRVINNSRRPGNHLGTQVQTQNINDLTPNNSFVDINDYNLVENSLTYGSDVPVGTIGLLKTVSSVNTPQMFSGSVLSSNTPNNSSKRLKTFKDNSPFRNFPLSDITNVIDNDRRRGQLSGTPFQNQNLTDVPLQYSYIDLNDNNLVESTLTYGSNFPVDRSGLSKNMSISVRSTTGNQRSENRNYFKNVVHLPNSPLSQITNVNYNARQPSQFQTLHEVIITSEQPKSLTKRRTKVTNPINGIATVIDKPKRSYVRRKTASNVIQPDCLPSSSSCQIENQVDAVDVTQKQPLPRKNISRRSRRSVLELCHDKNVIDHPNLPSEYGDLGDASYECRFCRAAFWLDERCVSKGSYTHPYYNGCCQGGNVDLPRLVEPPAFLRDLLHGKSSASKHFQENIRSYNSMFCLTSMGGKIDQDINKGSGPRIFRLHGQNYHLIGSLLPEKDTTPKFAQMYIYDTENEVSNRKNSVS</sequence>
<protein>
    <recommendedName>
        <fullName evidence="3">Helitron helicase-like domain-containing protein</fullName>
    </recommendedName>
</protein>
<dbReference type="PANTHER" id="PTHR45786:SF74">
    <property type="entry name" value="ATP-DEPENDENT DNA HELICASE"/>
    <property type="match status" value="1"/>
</dbReference>
<gene>
    <name evidence="1" type="ORF">CASFOL_017468</name>
</gene>
<dbReference type="AlphaFoldDB" id="A0ABD3DB56"/>
<dbReference type="PANTHER" id="PTHR45786">
    <property type="entry name" value="DNA BINDING PROTEIN-LIKE"/>
    <property type="match status" value="1"/>
</dbReference>
<proteinExistence type="predicted"/>